<feature type="domain" description="ABC transmembrane type-1" evidence="9">
    <location>
        <begin position="190"/>
        <end position="397"/>
    </location>
</feature>
<comment type="subcellular location">
    <subcellularLocation>
        <location evidence="1 7">Cell membrane</location>
        <topology evidence="1 7">Multi-pass membrane protein</topology>
    </subcellularLocation>
</comment>
<keyword evidence="4 7" id="KW-0812">Transmembrane</keyword>
<dbReference type="EMBL" id="CP002857">
    <property type="protein sequence ID" value="AEI08448.1"/>
    <property type="molecule type" value="Genomic_DNA"/>
</dbReference>
<keyword evidence="6 7" id="KW-0472">Membrane</keyword>
<feature type="region of interest" description="Disordered" evidence="8">
    <location>
        <begin position="53"/>
        <end position="78"/>
    </location>
</feature>
<evidence type="ECO:0000313" key="11">
    <source>
        <dbReference type="Proteomes" id="UP000000492"/>
    </source>
</evidence>
<dbReference type="Pfam" id="PF00528">
    <property type="entry name" value="BPD_transp_1"/>
    <property type="match status" value="1"/>
</dbReference>
<accession>F8E0Z9</accession>
<evidence type="ECO:0000256" key="6">
    <source>
        <dbReference type="ARBA" id="ARBA00023136"/>
    </source>
</evidence>
<dbReference type="STRING" id="662755.CRES_0085"/>
<dbReference type="PROSITE" id="PS50928">
    <property type="entry name" value="ABC_TM1"/>
    <property type="match status" value="1"/>
</dbReference>
<evidence type="ECO:0000256" key="2">
    <source>
        <dbReference type="ARBA" id="ARBA00022448"/>
    </source>
</evidence>
<feature type="transmembrane region" description="Helical" evidence="7">
    <location>
        <begin position="336"/>
        <end position="358"/>
    </location>
</feature>
<feature type="compositionally biased region" description="Polar residues" evidence="8">
    <location>
        <begin position="53"/>
        <end position="63"/>
    </location>
</feature>
<proteinExistence type="inferred from homology"/>
<keyword evidence="3" id="KW-1003">Cell membrane</keyword>
<dbReference type="PANTHER" id="PTHR43163:SF9">
    <property type="entry name" value="ABC TRANSPORTER PERMEASE PROTEIN"/>
    <property type="match status" value="1"/>
</dbReference>
<evidence type="ECO:0000313" key="10">
    <source>
        <dbReference type="EMBL" id="AEI08448.1"/>
    </source>
</evidence>
<dbReference type="eggNOG" id="COG0601">
    <property type="taxonomic scope" value="Bacteria"/>
</dbReference>
<evidence type="ECO:0000259" key="9">
    <source>
        <dbReference type="PROSITE" id="PS50928"/>
    </source>
</evidence>
<comment type="similarity">
    <text evidence="7">Belongs to the binding-protein-dependent transport system permease family.</text>
</comment>
<evidence type="ECO:0000256" key="7">
    <source>
        <dbReference type="RuleBase" id="RU363032"/>
    </source>
</evidence>
<dbReference type="KEGG" id="crd:CRES_0085"/>
<evidence type="ECO:0000256" key="3">
    <source>
        <dbReference type="ARBA" id="ARBA00022475"/>
    </source>
</evidence>
<feature type="transmembrane region" description="Helical" evidence="7">
    <location>
        <begin position="101"/>
        <end position="121"/>
    </location>
</feature>
<keyword evidence="11" id="KW-1185">Reference proteome</keyword>
<evidence type="ECO:0000256" key="8">
    <source>
        <dbReference type="SAM" id="MobiDB-lite"/>
    </source>
</evidence>
<evidence type="ECO:0000256" key="1">
    <source>
        <dbReference type="ARBA" id="ARBA00004651"/>
    </source>
</evidence>
<dbReference type="InterPro" id="IPR000515">
    <property type="entry name" value="MetI-like"/>
</dbReference>
<protein>
    <submittedName>
        <fullName evidence="10">ABC transport system permease protein</fullName>
    </submittedName>
</protein>
<evidence type="ECO:0000256" key="5">
    <source>
        <dbReference type="ARBA" id="ARBA00022989"/>
    </source>
</evidence>
<dbReference type="GO" id="GO:0055085">
    <property type="term" value="P:transmembrane transport"/>
    <property type="evidence" value="ECO:0007669"/>
    <property type="project" value="InterPro"/>
</dbReference>
<dbReference type="GO" id="GO:0005886">
    <property type="term" value="C:plasma membrane"/>
    <property type="evidence" value="ECO:0007669"/>
    <property type="project" value="UniProtKB-SubCell"/>
</dbReference>
<feature type="transmembrane region" description="Helical" evidence="7">
    <location>
        <begin position="227"/>
        <end position="257"/>
    </location>
</feature>
<evidence type="ECO:0000256" key="4">
    <source>
        <dbReference type="ARBA" id="ARBA00022692"/>
    </source>
</evidence>
<dbReference type="CDD" id="cd06261">
    <property type="entry name" value="TM_PBP2"/>
    <property type="match status" value="1"/>
</dbReference>
<reference evidence="10 11" key="1">
    <citation type="journal article" date="2012" name="BMC Genomics">
        <title>Complete genome sequence, lifestyle, and multi-drug resistance of the human pathogen Corynebacterium resistens DSM 45100 isolated from blood samples of a leukemia patient.</title>
        <authorList>
            <person name="Schroder J."/>
            <person name="Maus I."/>
            <person name="Meyer K."/>
            <person name="Wordemann S."/>
            <person name="Blom J."/>
            <person name="Jaenicke S."/>
            <person name="Schneider J."/>
            <person name="Trost E."/>
            <person name="Tauch A."/>
        </authorList>
    </citation>
    <scope>NUCLEOTIDE SEQUENCE [LARGE SCALE GENOMIC DNA]</scope>
    <source>
        <strain evidence="11">DSM 45100 / JCM 12819 / CCUG 50093 / GTC 2026 / SICGH 158</strain>
    </source>
</reference>
<dbReference type="InterPro" id="IPR035906">
    <property type="entry name" value="MetI-like_sf"/>
</dbReference>
<gene>
    <name evidence="10" type="ordered locus">CRES_0085</name>
</gene>
<feature type="transmembrane region" description="Helical" evidence="7">
    <location>
        <begin position="192"/>
        <end position="215"/>
    </location>
</feature>
<dbReference type="SUPFAM" id="SSF161098">
    <property type="entry name" value="MetI-like"/>
    <property type="match status" value="1"/>
</dbReference>
<dbReference type="PANTHER" id="PTHR43163">
    <property type="entry name" value="DIPEPTIDE TRANSPORT SYSTEM PERMEASE PROTEIN DPPB-RELATED"/>
    <property type="match status" value="1"/>
</dbReference>
<dbReference type="HOGENOM" id="CLU_036879_1_0_11"/>
<keyword evidence="5 7" id="KW-1133">Transmembrane helix</keyword>
<organism evidence="10 11">
    <name type="scientific">Corynebacterium resistens (strain DSM 45100 / JCM 12819 / GTC 2026 / SICGH 158)</name>
    <dbReference type="NCBI Taxonomy" id="662755"/>
    <lineage>
        <taxon>Bacteria</taxon>
        <taxon>Bacillati</taxon>
        <taxon>Actinomycetota</taxon>
        <taxon>Actinomycetes</taxon>
        <taxon>Mycobacteriales</taxon>
        <taxon>Corynebacteriaceae</taxon>
        <taxon>Corynebacterium</taxon>
    </lineage>
</organism>
<sequence length="411" mass="42847">MRAVSTTSSAANSAHGRAAVNTADVHTAEGHTGAGHPAPGHVGAVRIADKTSSAGASHSNGVSGSDGAPTSAKTRQSWRRFVLPGRRDNLGGIGRMVGTRLLLIAVTTVVVSFIMFGLAALSPFDPLAHHLGANYGNYTAEERASIASSLGLDAPWYQQWASWWGHVFTGDLGWSRVYSKPVVEVIGERLPWTMLLSGAGLLLMLAIAALLGLSAARRPGGVVDRAITALGVFVAATPSYIYALGSVLFFGVFWHLIPVGGAAPVGMSPSLGTVGPYLIAPAVVLAISQLSWPLLTMQRATAEAVESPAVANARLRGLSEHTILVRHVLPMSLMPLITLIGARLGEMVVGAVIVETVFSWPGLAQATVESAVAVDFHLLAFTTVATTVVVMLGSLLSDLSYVLIDPRVSDV</sequence>
<keyword evidence="2 7" id="KW-0813">Transport</keyword>
<dbReference type="Gene3D" id="1.10.3720.10">
    <property type="entry name" value="MetI-like"/>
    <property type="match status" value="1"/>
</dbReference>
<name>F8E0Z9_CORRG</name>
<dbReference type="AlphaFoldDB" id="F8E0Z9"/>
<feature type="transmembrane region" description="Helical" evidence="7">
    <location>
        <begin position="277"/>
        <end position="295"/>
    </location>
</feature>
<dbReference type="Proteomes" id="UP000000492">
    <property type="component" value="Chromosome"/>
</dbReference>
<feature type="transmembrane region" description="Helical" evidence="7">
    <location>
        <begin position="378"/>
        <end position="404"/>
    </location>
</feature>